<evidence type="ECO:0000256" key="1">
    <source>
        <dbReference type="PIRSR" id="PIRSR011396-1"/>
    </source>
</evidence>
<dbReference type="SUPFAM" id="SSF51905">
    <property type="entry name" value="FAD/NAD(P)-binding domain"/>
    <property type="match status" value="1"/>
</dbReference>
<dbReference type="PANTHER" id="PTHR43747">
    <property type="entry name" value="FAD-BINDING PROTEIN"/>
    <property type="match status" value="1"/>
</dbReference>
<keyword evidence="2" id="KW-0547">Nucleotide-binding</keyword>
<reference evidence="3 4" key="1">
    <citation type="submission" date="2018-11" db="EMBL/GenBank/DDBJ databases">
        <authorList>
            <person name="Ye M.-Q."/>
            <person name="Du Z.-J."/>
        </authorList>
    </citation>
    <scope>NUCLEOTIDE SEQUENCE [LARGE SCALE GENOMIC DNA]</scope>
    <source>
        <strain evidence="3 4">U0105</strain>
    </source>
</reference>
<proteinExistence type="predicted"/>
<feature type="binding site" evidence="2">
    <location>
        <position position="342"/>
    </location>
    <ligand>
        <name>L-tryptophan</name>
        <dbReference type="ChEBI" id="CHEBI:57912"/>
    </ligand>
</feature>
<dbReference type="Proteomes" id="UP000275281">
    <property type="component" value="Unassembled WGS sequence"/>
</dbReference>
<dbReference type="GO" id="GO:0004497">
    <property type="term" value="F:monooxygenase activity"/>
    <property type="evidence" value="ECO:0007669"/>
    <property type="project" value="InterPro"/>
</dbReference>
<comment type="caution">
    <text evidence="3">The sequence shown here is derived from an EMBL/GenBank/DDBJ whole genome shotgun (WGS) entry which is preliminary data.</text>
</comment>
<evidence type="ECO:0000313" key="4">
    <source>
        <dbReference type="Proteomes" id="UP000275281"/>
    </source>
</evidence>
<dbReference type="EMBL" id="RPOK01000001">
    <property type="protein sequence ID" value="RPJ68155.1"/>
    <property type="molecule type" value="Genomic_DNA"/>
</dbReference>
<dbReference type="GO" id="GO:0000166">
    <property type="term" value="F:nucleotide binding"/>
    <property type="evidence" value="ECO:0007669"/>
    <property type="project" value="UniProtKB-KW"/>
</dbReference>
<feature type="binding site" evidence="2">
    <location>
        <begin position="14"/>
        <end position="17"/>
    </location>
    <ligand>
        <name>FAD</name>
        <dbReference type="ChEBI" id="CHEBI:57692"/>
    </ligand>
</feature>
<dbReference type="InterPro" id="IPR036188">
    <property type="entry name" value="FAD/NAD-bd_sf"/>
</dbReference>
<feature type="binding site" evidence="2">
    <location>
        <position position="333"/>
    </location>
    <ligand>
        <name>FAD</name>
        <dbReference type="ChEBI" id="CHEBI:57692"/>
    </ligand>
</feature>
<dbReference type="InterPro" id="IPR033856">
    <property type="entry name" value="Trp_halogen"/>
</dbReference>
<protein>
    <submittedName>
        <fullName evidence="3">Tryptophan 7-halogenase</fullName>
    </submittedName>
</protein>
<evidence type="ECO:0000256" key="2">
    <source>
        <dbReference type="PIRSR" id="PIRSR011396-2"/>
    </source>
</evidence>
<keyword evidence="4" id="KW-1185">Reference proteome</keyword>
<dbReference type="Gene3D" id="3.50.50.60">
    <property type="entry name" value="FAD/NAD(P)-binding domain"/>
    <property type="match status" value="1"/>
</dbReference>
<organism evidence="3 4">
    <name type="scientific">Alteromonas sediminis</name>
    <dbReference type="NCBI Taxonomy" id="2259342"/>
    <lineage>
        <taxon>Bacteria</taxon>
        <taxon>Pseudomonadati</taxon>
        <taxon>Pseudomonadota</taxon>
        <taxon>Gammaproteobacteria</taxon>
        <taxon>Alteromonadales</taxon>
        <taxon>Alteromonadaceae</taxon>
        <taxon>Alteromonas/Salinimonas group</taxon>
        <taxon>Alteromonas</taxon>
    </lineage>
</organism>
<dbReference type="PIRSF" id="PIRSF011396">
    <property type="entry name" value="Trp_halogenase"/>
    <property type="match status" value="1"/>
</dbReference>
<gene>
    <name evidence="3" type="ORF">DRW07_01720</name>
</gene>
<feature type="binding site" evidence="2">
    <location>
        <position position="78"/>
    </location>
    <ligand>
        <name>7-chloro-L-tryptophan</name>
        <dbReference type="ChEBI" id="CHEBI:58713"/>
    </ligand>
</feature>
<keyword evidence="2" id="KW-0274">FAD</keyword>
<evidence type="ECO:0000313" key="3">
    <source>
        <dbReference type="EMBL" id="RPJ68155.1"/>
    </source>
</evidence>
<accession>A0A3N5YEI2</accession>
<feature type="active site" evidence="1">
    <location>
        <position position="78"/>
    </location>
</feature>
<dbReference type="PANTHER" id="PTHR43747:SF4">
    <property type="entry name" value="FLAVIN-DEPENDENT TRYPTOPHAN HALOGENASE"/>
    <property type="match status" value="1"/>
</dbReference>
<name>A0A3N5YEI2_9ALTE</name>
<dbReference type="RefSeq" id="WP_124026157.1">
    <property type="nucleotide sequence ID" value="NZ_JBHRSN010000005.1"/>
</dbReference>
<dbReference type="OrthoDB" id="7178350at2"/>
<feature type="binding site" evidence="2">
    <location>
        <position position="346"/>
    </location>
    <ligand>
        <name>L-tryptophan</name>
        <dbReference type="ChEBI" id="CHEBI:57912"/>
    </ligand>
</feature>
<sequence length="516" mass="58391">MQDNSIKSIVIVGGGTAGWMTAAALANLLKDTKITLIESDQIGTVGVGEATLPHLRFFIQRLGIDEHAFMRATNATYKMGIEFINWGEIGDAYIHPFGDFGHPIKGIDFHHYYVKLHQQGLNKPIGQYSLPVMASKAKKFAYPSTDEKSILSTYSYAFHMDAGLFSNFLRDYSETRGVTRFEGMVTRVNQCNESGFIKSVTLNDETEFDADFFIDCSGFKGLLIEQCLKTGYDDWRHWLPCDRAIAIPTQATSAPLPYTKATARNAGWQWRIPLQNRVGNGHIYSSPYMNDDTALETLLANIDGKPISEPNFLRFTTGKRKKAWSKNCVAIGLSAGFLEPLESTSIHLIQLGIMKLLDFFPDRNCDEIRVNEYNRMMQLEFERLRDFLVLHYHATQRSDSAFWNYVRTMPLPAGLDHKIKLFKERGRVVQYSEGLFLKASWLAVYFGQGIIPTHYDWQLDTIPTEHIVKQLDDIESDINSAVHQMPSHADSIAQHCALAKSWRTPPPRASFSLYGG</sequence>
<dbReference type="Pfam" id="PF04820">
    <property type="entry name" value="Trp_halogenase"/>
    <property type="match status" value="1"/>
</dbReference>
<feature type="binding site" evidence="2">
    <location>
        <position position="185"/>
    </location>
    <ligand>
        <name>FAD</name>
        <dbReference type="ChEBI" id="CHEBI:57692"/>
    </ligand>
</feature>
<dbReference type="AlphaFoldDB" id="A0A3N5YEI2"/>
<dbReference type="InterPro" id="IPR050816">
    <property type="entry name" value="Flavin-dep_Halogenase_NPB"/>
</dbReference>
<dbReference type="InterPro" id="IPR006905">
    <property type="entry name" value="Flavin_halogenase"/>
</dbReference>
<keyword evidence="2" id="KW-0285">Flavoprotein</keyword>